<evidence type="ECO:0000256" key="2">
    <source>
        <dbReference type="SAM" id="SignalP"/>
    </source>
</evidence>
<sequence>MLLRLLLLASVLTPLSLGGHSFWSVTHGAAGSDTVDPVASCAPTQPDDDDEADEDEDDKKPRRPTRGRFS</sequence>
<evidence type="ECO:0000313" key="4">
    <source>
        <dbReference type="Proteomes" id="UP001482513"/>
    </source>
</evidence>
<feature type="compositionally biased region" description="Basic residues" evidence="1">
    <location>
        <begin position="61"/>
        <end position="70"/>
    </location>
</feature>
<feature type="region of interest" description="Disordered" evidence="1">
    <location>
        <begin position="28"/>
        <end position="70"/>
    </location>
</feature>
<name>A0ABV0KB12_9CYAN</name>
<keyword evidence="2" id="KW-0732">Signal</keyword>
<protein>
    <recommendedName>
        <fullName evidence="5">Secreted protein</fullName>
    </recommendedName>
</protein>
<dbReference type="RefSeq" id="WP_190697701.1">
    <property type="nucleotide sequence ID" value="NZ_JAMPKX010000016.1"/>
</dbReference>
<feature type="signal peptide" evidence="2">
    <location>
        <begin position="1"/>
        <end position="19"/>
    </location>
</feature>
<feature type="compositionally biased region" description="Acidic residues" evidence="1">
    <location>
        <begin position="46"/>
        <end position="57"/>
    </location>
</feature>
<gene>
    <name evidence="3" type="ORF">NC992_23775</name>
</gene>
<evidence type="ECO:0000313" key="3">
    <source>
        <dbReference type="EMBL" id="MEP0949913.1"/>
    </source>
</evidence>
<dbReference type="EMBL" id="JAMPKX010000016">
    <property type="protein sequence ID" value="MEP0949913.1"/>
    <property type="molecule type" value="Genomic_DNA"/>
</dbReference>
<keyword evidence="4" id="KW-1185">Reference proteome</keyword>
<comment type="caution">
    <text evidence="3">The sequence shown here is derived from an EMBL/GenBank/DDBJ whole genome shotgun (WGS) entry which is preliminary data.</text>
</comment>
<feature type="chain" id="PRO_5045374355" description="Secreted protein" evidence="2">
    <location>
        <begin position="20"/>
        <end position="70"/>
    </location>
</feature>
<organism evidence="3 4">
    <name type="scientific">Leptolyngbya subtilissima DQ-A4</name>
    <dbReference type="NCBI Taxonomy" id="2933933"/>
    <lineage>
        <taxon>Bacteria</taxon>
        <taxon>Bacillati</taxon>
        <taxon>Cyanobacteriota</taxon>
        <taxon>Cyanophyceae</taxon>
        <taxon>Leptolyngbyales</taxon>
        <taxon>Leptolyngbyaceae</taxon>
        <taxon>Leptolyngbya group</taxon>
        <taxon>Leptolyngbya</taxon>
    </lineage>
</organism>
<reference evidence="3 4" key="1">
    <citation type="submission" date="2022-04" db="EMBL/GenBank/DDBJ databases">
        <title>Positive selection, recombination, and allopatry shape intraspecific diversity of widespread and dominant cyanobacteria.</title>
        <authorList>
            <person name="Wei J."/>
            <person name="Shu W."/>
            <person name="Hu C."/>
        </authorList>
    </citation>
    <scope>NUCLEOTIDE SEQUENCE [LARGE SCALE GENOMIC DNA]</scope>
    <source>
        <strain evidence="3 4">DQ-A4</strain>
    </source>
</reference>
<evidence type="ECO:0000256" key="1">
    <source>
        <dbReference type="SAM" id="MobiDB-lite"/>
    </source>
</evidence>
<dbReference type="Proteomes" id="UP001482513">
    <property type="component" value="Unassembled WGS sequence"/>
</dbReference>
<evidence type="ECO:0008006" key="5">
    <source>
        <dbReference type="Google" id="ProtNLM"/>
    </source>
</evidence>
<proteinExistence type="predicted"/>
<accession>A0ABV0KB12</accession>